<name>A0ABV7MCE1_9PROT</name>
<proteinExistence type="predicted"/>
<protein>
    <submittedName>
        <fullName evidence="2">DUF1543 domain-containing protein</fullName>
    </submittedName>
</protein>
<accession>A0ABV7MCE1</accession>
<dbReference type="EMBL" id="JBHRVA010000003">
    <property type="protein sequence ID" value="MFC3303129.1"/>
    <property type="molecule type" value="Genomic_DNA"/>
</dbReference>
<evidence type="ECO:0000313" key="3">
    <source>
        <dbReference type="Proteomes" id="UP001595607"/>
    </source>
</evidence>
<dbReference type="Proteomes" id="UP001595607">
    <property type="component" value="Unassembled WGS sequence"/>
</dbReference>
<dbReference type="Gene3D" id="3.10.20.10">
    <property type="match status" value="2"/>
</dbReference>
<comment type="caution">
    <text evidence="2">The sequence shown here is derived from an EMBL/GenBank/DDBJ whole genome shotgun (WGS) entry which is preliminary data.</text>
</comment>
<dbReference type="InterPro" id="IPR011440">
    <property type="entry name" value="DUF1543"/>
</dbReference>
<evidence type="ECO:0000313" key="2">
    <source>
        <dbReference type="EMBL" id="MFC3303129.1"/>
    </source>
</evidence>
<organism evidence="2 3">
    <name type="scientific">Parvularcula lutaonensis</name>
    <dbReference type="NCBI Taxonomy" id="491923"/>
    <lineage>
        <taxon>Bacteria</taxon>
        <taxon>Pseudomonadati</taxon>
        <taxon>Pseudomonadota</taxon>
        <taxon>Alphaproteobacteria</taxon>
        <taxon>Parvularculales</taxon>
        <taxon>Parvularculaceae</taxon>
        <taxon>Parvularcula</taxon>
    </lineage>
</organism>
<dbReference type="Pfam" id="PF07566">
    <property type="entry name" value="DUF1543"/>
    <property type="match status" value="1"/>
</dbReference>
<sequence length="168" mass="19311">MDKLFIIMVGGYPEGAHVEVHDIRFAIGRELRDCFPKIKAEWWGGQDRLHLDAWGALEWADGHDVVISRERPEGAGEMQLFFVNLGGYREDYFGELHENVFVVAANRNEAKVRALKMARGWISPHRDTLFDVEALVNVGEAADTKIWLVPNTEEKPFRFEARYLPKLD</sequence>
<gene>
    <name evidence="2" type="ORF">ACFONP_10340</name>
</gene>
<reference evidence="3" key="1">
    <citation type="journal article" date="2019" name="Int. J. Syst. Evol. Microbiol.">
        <title>The Global Catalogue of Microorganisms (GCM) 10K type strain sequencing project: providing services to taxonomists for standard genome sequencing and annotation.</title>
        <authorList>
            <consortium name="The Broad Institute Genomics Platform"/>
            <consortium name="The Broad Institute Genome Sequencing Center for Infectious Disease"/>
            <person name="Wu L."/>
            <person name="Ma J."/>
        </authorList>
    </citation>
    <scope>NUCLEOTIDE SEQUENCE [LARGE SCALE GENOMIC DNA]</scope>
    <source>
        <strain evidence="3">KCTC 22245</strain>
    </source>
</reference>
<dbReference type="RefSeq" id="WP_189575381.1">
    <property type="nucleotide sequence ID" value="NZ_BMXU01000002.1"/>
</dbReference>
<evidence type="ECO:0000259" key="1">
    <source>
        <dbReference type="Pfam" id="PF07566"/>
    </source>
</evidence>
<keyword evidence="3" id="KW-1185">Reference proteome</keyword>
<feature type="domain" description="DUF1543" evidence="1">
    <location>
        <begin position="16"/>
        <end position="66"/>
    </location>
</feature>